<evidence type="ECO:0000256" key="6">
    <source>
        <dbReference type="ARBA" id="ARBA00034078"/>
    </source>
</evidence>
<dbReference type="KEGG" id="shal:SHALO_0511"/>
<dbReference type="EMBL" id="CP017111">
    <property type="protein sequence ID" value="AOO64301.1"/>
    <property type="molecule type" value="Genomic_DNA"/>
</dbReference>
<dbReference type="PROSITE" id="PS01099">
    <property type="entry name" value="COMPLEX1_24K"/>
    <property type="match status" value="1"/>
</dbReference>
<name>A0A1D7TH27_9BACT</name>
<dbReference type="STRING" id="1193502.SHALO_0511"/>
<dbReference type="RefSeq" id="WP_069477244.1">
    <property type="nucleotide sequence ID" value="NZ_CP017111.1"/>
</dbReference>
<organism evidence="8 9">
    <name type="scientific">Sulfurospirillum halorespirans DSM 13726</name>
    <dbReference type="NCBI Taxonomy" id="1193502"/>
    <lineage>
        <taxon>Bacteria</taxon>
        <taxon>Pseudomonadati</taxon>
        <taxon>Campylobacterota</taxon>
        <taxon>Epsilonproteobacteria</taxon>
        <taxon>Campylobacterales</taxon>
        <taxon>Sulfurospirillaceae</taxon>
        <taxon>Sulfurospirillum</taxon>
    </lineage>
</organism>
<evidence type="ECO:0000256" key="4">
    <source>
        <dbReference type="ARBA" id="ARBA00023004"/>
    </source>
</evidence>
<dbReference type="CDD" id="cd03064">
    <property type="entry name" value="TRX_Fd_NuoE"/>
    <property type="match status" value="1"/>
</dbReference>
<proteinExistence type="inferred from homology"/>
<evidence type="ECO:0000313" key="8">
    <source>
        <dbReference type="EMBL" id="AOO64301.1"/>
    </source>
</evidence>
<dbReference type="AlphaFoldDB" id="A0A1D7TH27"/>
<dbReference type="GO" id="GO:0046872">
    <property type="term" value="F:metal ion binding"/>
    <property type="evidence" value="ECO:0007669"/>
    <property type="project" value="UniProtKB-KW"/>
</dbReference>
<dbReference type="PANTHER" id="PTHR10371:SF3">
    <property type="entry name" value="NADH DEHYDROGENASE [UBIQUINONE] FLAVOPROTEIN 2, MITOCHONDRIAL"/>
    <property type="match status" value="1"/>
</dbReference>
<dbReference type="SUPFAM" id="SSF52833">
    <property type="entry name" value="Thioredoxin-like"/>
    <property type="match status" value="1"/>
</dbReference>
<dbReference type="Gene3D" id="3.40.30.10">
    <property type="entry name" value="Glutaredoxin"/>
    <property type="match status" value="1"/>
</dbReference>
<feature type="binding site" evidence="7">
    <location>
        <position position="129"/>
    </location>
    <ligand>
        <name>[2Fe-2S] cluster</name>
        <dbReference type="ChEBI" id="CHEBI:190135"/>
    </ligand>
</feature>
<dbReference type="EC" id="1.6.5.3" evidence="8"/>
<feature type="binding site" evidence="7">
    <location>
        <position position="89"/>
    </location>
    <ligand>
        <name>[2Fe-2S] cluster</name>
        <dbReference type="ChEBI" id="CHEBI:190135"/>
    </ligand>
</feature>
<feature type="binding site" evidence="7">
    <location>
        <position position="125"/>
    </location>
    <ligand>
        <name>[2Fe-2S] cluster</name>
        <dbReference type="ChEBI" id="CHEBI:190135"/>
    </ligand>
</feature>
<dbReference type="Gene3D" id="1.10.10.1590">
    <property type="entry name" value="NADH-quinone oxidoreductase subunit E"/>
    <property type="match status" value="1"/>
</dbReference>
<dbReference type="GO" id="GO:0003954">
    <property type="term" value="F:NADH dehydrogenase activity"/>
    <property type="evidence" value="ECO:0007669"/>
    <property type="project" value="TreeGrafter"/>
</dbReference>
<keyword evidence="8" id="KW-0560">Oxidoreductase</keyword>
<comment type="cofactor">
    <cofactor evidence="7">
        <name>[2Fe-2S] cluster</name>
        <dbReference type="ChEBI" id="CHEBI:190135"/>
    </cofactor>
    <text evidence="7">Binds 1 [2Fe-2S] cluster.</text>
</comment>
<keyword evidence="3 7" id="KW-0479">Metal-binding</keyword>
<dbReference type="InterPro" id="IPR041921">
    <property type="entry name" value="NuoE_N"/>
</dbReference>
<keyword evidence="9" id="KW-1185">Reference proteome</keyword>
<sequence>MSTFLFNQDNEEKFSALLERYPDKSSLMLPSLWMVQYQEGWISLDAMQFVAKKLGCSAMDVYSVASFYSMFLLQPIGTHHIQLCKTLSCMLAGSKTLQEHLQNRLGIKAGETTKDGKFTLSLVECLGSCGTAPCMRLNDDYIENLTLEKLDALLEELSK</sequence>
<comment type="similarity">
    <text evidence="1">Belongs to the complex I 24 kDa subunit family.</text>
</comment>
<evidence type="ECO:0000313" key="9">
    <source>
        <dbReference type="Proteomes" id="UP000094609"/>
    </source>
</evidence>
<dbReference type="NCBIfam" id="NF005722">
    <property type="entry name" value="PRK07539.1-2"/>
    <property type="match status" value="1"/>
</dbReference>
<dbReference type="Pfam" id="PF01257">
    <property type="entry name" value="2Fe-2S_thioredx"/>
    <property type="match status" value="1"/>
</dbReference>
<feature type="binding site" evidence="7">
    <location>
        <position position="84"/>
    </location>
    <ligand>
        <name>[2Fe-2S] cluster</name>
        <dbReference type="ChEBI" id="CHEBI:190135"/>
    </ligand>
</feature>
<keyword evidence="5 7" id="KW-0411">Iron-sulfur</keyword>
<dbReference type="PANTHER" id="PTHR10371">
    <property type="entry name" value="NADH DEHYDROGENASE UBIQUINONE FLAVOPROTEIN 2, MITOCHONDRIAL"/>
    <property type="match status" value="1"/>
</dbReference>
<evidence type="ECO:0000256" key="1">
    <source>
        <dbReference type="ARBA" id="ARBA00010643"/>
    </source>
</evidence>
<dbReference type="GO" id="GO:0051537">
    <property type="term" value="F:2 iron, 2 sulfur cluster binding"/>
    <property type="evidence" value="ECO:0007669"/>
    <property type="project" value="UniProtKB-KW"/>
</dbReference>
<keyword evidence="8" id="KW-0830">Ubiquinone</keyword>
<dbReference type="InterPro" id="IPR036249">
    <property type="entry name" value="Thioredoxin-like_sf"/>
</dbReference>
<dbReference type="InterPro" id="IPR002023">
    <property type="entry name" value="NuoE-like"/>
</dbReference>
<protein>
    <submittedName>
        <fullName evidence="8">NADH-ubiquinone oxidoreductase chain E</fullName>
        <ecNumber evidence="8">1.6.5.3</ecNumber>
    </submittedName>
</protein>
<dbReference type="InterPro" id="IPR042128">
    <property type="entry name" value="NuoE_dom"/>
</dbReference>
<gene>
    <name evidence="8" type="ORF">SHALO_0511</name>
</gene>
<evidence type="ECO:0000256" key="3">
    <source>
        <dbReference type="ARBA" id="ARBA00022723"/>
    </source>
</evidence>
<dbReference type="FunFam" id="1.10.10.1590:FF:000001">
    <property type="entry name" value="NADH-quinone oxidoreductase subunit E"/>
    <property type="match status" value="1"/>
</dbReference>
<keyword evidence="2 7" id="KW-0001">2Fe-2S</keyword>
<dbReference type="Proteomes" id="UP000094609">
    <property type="component" value="Chromosome"/>
</dbReference>
<dbReference type="NCBIfam" id="TIGR01958">
    <property type="entry name" value="nuoE_fam"/>
    <property type="match status" value="1"/>
</dbReference>
<evidence type="ECO:0000256" key="5">
    <source>
        <dbReference type="ARBA" id="ARBA00023014"/>
    </source>
</evidence>
<dbReference type="PATRIC" id="fig|1193502.14.peg.521"/>
<comment type="cofactor">
    <cofactor evidence="6">
        <name>[2Fe-2S] cluster</name>
        <dbReference type="ChEBI" id="CHEBI:190135"/>
    </cofactor>
</comment>
<evidence type="ECO:0000256" key="7">
    <source>
        <dbReference type="PIRSR" id="PIRSR000216-1"/>
    </source>
</evidence>
<accession>A0A1D7TH27</accession>
<reference evidence="9" key="1">
    <citation type="submission" date="2016-08" db="EMBL/GenBank/DDBJ databases">
        <title>Complete genome sequence of the organohalide-respiring Epsilonproteobacterium Sulfurospirillum halorespirans.</title>
        <authorList>
            <person name="Goris T."/>
            <person name="Zimmermann J."/>
            <person name="Schenz B."/>
            <person name="Lemos M."/>
            <person name="Hackermueller J."/>
            <person name="Diekert G."/>
        </authorList>
    </citation>
    <scope>NUCLEOTIDE SEQUENCE [LARGE SCALE GENOMIC DNA]</scope>
    <source>
        <strain>DSM 13726</strain>
        <strain evidence="9">PCE-M2</strain>
    </source>
</reference>
<dbReference type="PIRSF" id="PIRSF000216">
    <property type="entry name" value="NADH_DH_24kDa"/>
    <property type="match status" value="1"/>
</dbReference>
<keyword evidence="4 7" id="KW-0408">Iron</keyword>
<evidence type="ECO:0000256" key="2">
    <source>
        <dbReference type="ARBA" id="ARBA00022714"/>
    </source>
</evidence>